<dbReference type="AlphaFoldDB" id="A0A2R3ILZ2"/>
<evidence type="ECO:0000313" key="2">
    <source>
        <dbReference type="EMBL" id="AVK02911.1"/>
    </source>
</evidence>
<feature type="region of interest" description="Disordered" evidence="1">
    <location>
        <begin position="67"/>
        <end position="101"/>
    </location>
</feature>
<evidence type="ECO:0000256" key="1">
    <source>
        <dbReference type="SAM" id="MobiDB-lite"/>
    </source>
</evidence>
<protein>
    <submittedName>
        <fullName evidence="2">Uncharacterized protein</fullName>
    </submittedName>
</protein>
<dbReference type="Proteomes" id="UP000238390">
    <property type="component" value="Chromosome"/>
</dbReference>
<proteinExistence type="predicted"/>
<reference evidence="2 3" key="1">
    <citation type="submission" date="2018-02" db="EMBL/GenBank/DDBJ databases">
        <title>FDA/CDC Antimicrobial Resistant Isolate Bank Genome Sequencing.</title>
        <authorList>
            <person name="Benahmed F.H."/>
            <person name="Lutgring J.D."/>
            <person name="Yoo B."/>
            <person name="Machado M."/>
            <person name="Brown A."/>
            <person name="McAllister G."/>
            <person name="Perry A."/>
            <person name="Halpin A.L."/>
            <person name="Vavikolanu K."/>
            <person name="Ott S."/>
            <person name="Zhao X."/>
            <person name="Tallon L.J."/>
            <person name="Sadzewicz L."/>
            <person name="Aluvathingal J."/>
            <person name="Nadendla S."/>
            <person name="Voskania-kordi A."/>
            <person name="Simonyan V."/>
            <person name="Patel J."/>
            <person name="Shawar R.M."/>
        </authorList>
    </citation>
    <scope>NUCLEOTIDE SEQUENCE [LARGE SCALE GENOMIC DNA]</scope>
    <source>
        <strain evidence="2 3">AR_0356</strain>
    </source>
</reference>
<evidence type="ECO:0000313" key="3">
    <source>
        <dbReference type="Proteomes" id="UP000238390"/>
    </source>
</evidence>
<accession>A0A2R3ILZ2</accession>
<sequence>MIRYYCIQARDKTAFPYGKAGPIRTLVEASRALRMLRREHPGQALEIYECVWFLGVGELEWDERFAPKRGKRKAPAPRRASRAAVQTPALSPGLTSTAQEA</sequence>
<name>A0A2R3ILZ2_9PSED</name>
<organism evidence="2 3">
    <name type="scientific">Pseudomonas paraeruginosa</name>
    <dbReference type="NCBI Taxonomy" id="2994495"/>
    <lineage>
        <taxon>Bacteria</taxon>
        <taxon>Pseudomonadati</taxon>
        <taxon>Pseudomonadota</taxon>
        <taxon>Gammaproteobacteria</taxon>
        <taxon>Pseudomonadales</taxon>
        <taxon>Pseudomonadaceae</taxon>
        <taxon>Pseudomonas</taxon>
    </lineage>
</organism>
<dbReference type="EMBL" id="CP027169">
    <property type="protein sequence ID" value="AVK02911.1"/>
    <property type="molecule type" value="Genomic_DNA"/>
</dbReference>
<feature type="compositionally biased region" description="Basic residues" evidence="1">
    <location>
        <begin position="67"/>
        <end position="81"/>
    </location>
</feature>
<keyword evidence="3" id="KW-1185">Reference proteome</keyword>
<dbReference type="RefSeq" id="WP_023109345.1">
    <property type="nucleotide sequence ID" value="NZ_CP027169.1"/>
</dbReference>
<gene>
    <name evidence="2" type="ORF">CSB93_6479</name>
</gene>